<dbReference type="OMA" id="RINVISC"/>
<keyword evidence="2" id="KW-1185">Reference proteome</keyword>
<dbReference type="AlphaFoldDB" id="A0A8C3FKM2"/>
<protein>
    <recommendedName>
        <fullName evidence="3">Secreted protein</fullName>
    </recommendedName>
</protein>
<evidence type="ECO:0008006" key="3">
    <source>
        <dbReference type="Google" id="ProtNLM"/>
    </source>
</evidence>
<reference evidence="1" key="1">
    <citation type="submission" date="2025-08" db="UniProtKB">
        <authorList>
            <consortium name="Ensembl"/>
        </authorList>
    </citation>
    <scope>IDENTIFICATION</scope>
</reference>
<reference evidence="1" key="2">
    <citation type="submission" date="2025-09" db="UniProtKB">
        <authorList>
            <consortium name="Ensembl"/>
        </authorList>
    </citation>
    <scope>IDENTIFICATION</scope>
</reference>
<proteinExistence type="predicted"/>
<sequence length="64" mass="6994">MSSTLMRITVPVLCGVLPSAAVRIKLNSVFSPRSSCFSSTSSAYLLPSRWVCTSRRKCSLELIV</sequence>
<name>A0A8C3FKM2_CHRPI</name>
<evidence type="ECO:0000313" key="1">
    <source>
        <dbReference type="Ensembl" id="ENSCPBP00000010176.1"/>
    </source>
</evidence>
<dbReference type="Ensembl" id="ENSCPBT00000012214.1">
    <property type="protein sequence ID" value="ENSCPBP00000010176.1"/>
    <property type="gene ID" value="ENSCPBG00000007840.1"/>
</dbReference>
<dbReference type="Proteomes" id="UP000694380">
    <property type="component" value="Unplaced"/>
</dbReference>
<accession>A0A8C3FKM2</accession>
<organism evidence="1 2">
    <name type="scientific">Chrysemys picta bellii</name>
    <name type="common">Western painted turtle</name>
    <name type="synonym">Emys bellii</name>
    <dbReference type="NCBI Taxonomy" id="8478"/>
    <lineage>
        <taxon>Eukaryota</taxon>
        <taxon>Metazoa</taxon>
        <taxon>Chordata</taxon>
        <taxon>Craniata</taxon>
        <taxon>Vertebrata</taxon>
        <taxon>Euteleostomi</taxon>
        <taxon>Archelosauria</taxon>
        <taxon>Testudinata</taxon>
        <taxon>Testudines</taxon>
        <taxon>Cryptodira</taxon>
        <taxon>Durocryptodira</taxon>
        <taxon>Testudinoidea</taxon>
        <taxon>Emydidae</taxon>
        <taxon>Chrysemys</taxon>
    </lineage>
</organism>
<evidence type="ECO:0000313" key="2">
    <source>
        <dbReference type="Proteomes" id="UP000694380"/>
    </source>
</evidence>
<dbReference type="GeneTree" id="ENSGT00950000185420"/>